<dbReference type="EMBL" id="CP146691">
    <property type="protein sequence ID" value="WWY23576.1"/>
    <property type="molecule type" value="Genomic_DNA"/>
</dbReference>
<evidence type="ECO:0000313" key="6">
    <source>
        <dbReference type="Proteomes" id="UP001375228"/>
    </source>
</evidence>
<dbReference type="InterPro" id="IPR017911">
    <property type="entry name" value="MacB-like_ATP-bd"/>
</dbReference>
<evidence type="ECO:0000256" key="3">
    <source>
        <dbReference type="ARBA" id="ARBA00022840"/>
    </source>
</evidence>
<dbReference type="InterPro" id="IPR027417">
    <property type="entry name" value="P-loop_NTPase"/>
</dbReference>
<dbReference type="PROSITE" id="PS00211">
    <property type="entry name" value="ABC_TRANSPORTER_1"/>
    <property type="match status" value="1"/>
</dbReference>
<keyword evidence="3 5" id="KW-0067">ATP-binding</keyword>
<dbReference type="Pfam" id="PF00005">
    <property type="entry name" value="ABC_tran"/>
    <property type="match status" value="1"/>
</dbReference>
<dbReference type="Proteomes" id="UP001375228">
    <property type="component" value="Chromosome"/>
</dbReference>
<dbReference type="Gene3D" id="3.40.50.300">
    <property type="entry name" value="P-loop containing nucleotide triphosphate hydrolases"/>
    <property type="match status" value="1"/>
</dbReference>
<proteinExistence type="predicted"/>
<reference evidence="5 6" key="1">
    <citation type="submission" date="2024-03" db="EMBL/GenBank/DDBJ databases">
        <title>Pseudomonas juntendi.</title>
        <authorList>
            <person name="Liu Y."/>
        </authorList>
    </citation>
    <scope>NUCLEOTIDE SEQUENCE [LARGE SCALE GENOMIC DNA]</scope>
    <source>
        <strain evidence="5 6">L4046hy</strain>
    </source>
</reference>
<dbReference type="RefSeq" id="WP_115295364.1">
    <property type="nucleotide sequence ID" value="NZ_CP146690.1"/>
</dbReference>
<dbReference type="InterPro" id="IPR015854">
    <property type="entry name" value="ABC_transpr_LolD-like"/>
</dbReference>
<accession>A0ABZ2JJU4</accession>
<evidence type="ECO:0000313" key="5">
    <source>
        <dbReference type="EMBL" id="WWY23576.1"/>
    </source>
</evidence>
<sequence>MISLTNVSRFHAGRPVLHGIDLMVPGGQSCAIIGPSGSGKSTLLNLIGLLDRPCSGRVLLNDIDVTAASADQRAVMRNQLIGFVFQSFNLLPRLCALDNVALPLAYRGLRLPAARRLAQVQLEAVDLGARGGQRPADLSGGQRQRVAIARALVTEPRMLIADEPTGSLDPSTGNRVLQLLLKLNRERGTTLLMVTHDLSLAQQMQRRVRVEDGRLSDA</sequence>
<dbReference type="GO" id="GO:0005524">
    <property type="term" value="F:ATP binding"/>
    <property type="evidence" value="ECO:0007669"/>
    <property type="project" value="UniProtKB-KW"/>
</dbReference>
<evidence type="ECO:0000256" key="2">
    <source>
        <dbReference type="ARBA" id="ARBA00022741"/>
    </source>
</evidence>
<dbReference type="PANTHER" id="PTHR24220">
    <property type="entry name" value="IMPORT ATP-BINDING PROTEIN"/>
    <property type="match status" value="1"/>
</dbReference>
<evidence type="ECO:0000256" key="1">
    <source>
        <dbReference type="ARBA" id="ARBA00022448"/>
    </source>
</evidence>
<keyword evidence="2" id="KW-0547">Nucleotide-binding</keyword>
<protein>
    <submittedName>
        <fullName evidence="5">ABC transporter ATP-binding protein</fullName>
    </submittedName>
</protein>
<dbReference type="InterPro" id="IPR003439">
    <property type="entry name" value="ABC_transporter-like_ATP-bd"/>
</dbReference>
<organism evidence="5 6">
    <name type="scientific">Pseudomonas juntendi</name>
    <dbReference type="NCBI Taxonomy" id="2666183"/>
    <lineage>
        <taxon>Bacteria</taxon>
        <taxon>Pseudomonadati</taxon>
        <taxon>Pseudomonadota</taxon>
        <taxon>Gammaproteobacteria</taxon>
        <taxon>Pseudomonadales</taxon>
        <taxon>Pseudomonadaceae</taxon>
        <taxon>Pseudomonas</taxon>
    </lineage>
</organism>
<dbReference type="CDD" id="cd03255">
    <property type="entry name" value="ABC_MJ0796_LolCDE_FtsE"/>
    <property type="match status" value="1"/>
</dbReference>
<dbReference type="InterPro" id="IPR003593">
    <property type="entry name" value="AAA+_ATPase"/>
</dbReference>
<dbReference type="SMART" id="SM00382">
    <property type="entry name" value="AAA"/>
    <property type="match status" value="1"/>
</dbReference>
<name>A0ABZ2JJU4_9PSED</name>
<keyword evidence="1" id="KW-0813">Transport</keyword>
<dbReference type="SUPFAM" id="SSF52540">
    <property type="entry name" value="P-loop containing nucleoside triphosphate hydrolases"/>
    <property type="match status" value="1"/>
</dbReference>
<gene>
    <name evidence="5" type="ORF">V9385_21765</name>
</gene>
<keyword evidence="6" id="KW-1185">Reference proteome</keyword>
<evidence type="ECO:0000259" key="4">
    <source>
        <dbReference type="PROSITE" id="PS50893"/>
    </source>
</evidence>
<feature type="domain" description="ABC transporter" evidence="4">
    <location>
        <begin position="2"/>
        <end position="218"/>
    </location>
</feature>
<dbReference type="PROSITE" id="PS50893">
    <property type="entry name" value="ABC_TRANSPORTER_2"/>
    <property type="match status" value="1"/>
</dbReference>
<dbReference type="InterPro" id="IPR017871">
    <property type="entry name" value="ABC_transporter-like_CS"/>
</dbReference>
<dbReference type="PANTHER" id="PTHR24220:SF86">
    <property type="entry name" value="ABC TRANSPORTER ABCH.1"/>
    <property type="match status" value="1"/>
</dbReference>